<sequence>MVSFGKFIQASTLTDKLLALSRLNSPLKPSQFITMNRTNNANSISNTTDDNLLLFRPTFTFLSYNLLSPYYMWPQVYTYVPNQYKDWQYRHKLLEEELFYKYKADIMCLQELTLKDYDAFWKPTMSTKFNYGSNYINKPPPKYWEKTSQEMDGVGIFYNRDKFEFLTCHDIHLNDILGIFNYKEMEYLNNYQVTLTNAQGEAIGEKSLLKILVERNQVGLFVSLKHKESDTIFIVINTHLYWKYDPVKLTQCLILMRKLQQIIRYHLTVEAATYSQIKTIFAGDLNSELNSKVIQFLRGNIIGLENSNAKGGSGFTLVNPMRSYLNTCLYDMIPADAYINTCYSGKLKGIFDYIWFDKNDFGISKVLTGYGINEELNTNKQLGLPNGDHPSDHIPIWCEFEIKLPKQLQSTPKTKL</sequence>
<reference evidence="3" key="1">
    <citation type="submission" date="2018-06" db="EMBL/GenBank/DDBJ databases">
        <authorList>
            <person name="Guldener U."/>
        </authorList>
    </citation>
    <scope>NUCLEOTIDE SEQUENCE [LARGE SCALE GENOMIC DNA]</scope>
    <source>
        <strain evidence="3">UTAD17</strain>
    </source>
</reference>
<dbReference type="PANTHER" id="PTHR12121">
    <property type="entry name" value="CARBON CATABOLITE REPRESSOR PROTEIN 4"/>
    <property type="match status" value="1"/>
</dbReference>
<gene>
    <name evidence="2" type="ORF">SCODWIG_01449</name>
</gene>
<organism evidence="2 3">
    <name type="scientific">Saccharomycodes ludwigii</name>
    <dbReference type="NCBI Taxonomy" id="36035"/>
    <lineage>
        <taxon>Eukaryota</taxon>
        <taxon>Fungi</taxon>
        <taxon>Dikarya</taxon>
        <taxon>Ascomycota</taxon>
        <taxon>Saccharomycotina</taxon>
        <taxon>Saccharomycetes</taxon>
        <taxon>Saccharomycodales</taxon>
        <taxon>Saccharomycodaceae</taxon>
        <taxon>Saccharomycodes</taxon>
    </lineage>
</organism>
<dbReference type="PANTHER" id="PTHR12121:SF11">
    <property type="entry name" value="RNA EXONUCLEASE NGL1"/>
    <property type="match status" value="1"/>
</dbReference>
<dbReference type="InterPro" id="IPR050410">
    <property type="entry name" value="CCR4/nocturin_mRNA_transcr"/>
</dbReference>
<keyword evidence="2" id="KW-0269">Exonuclease</keyword>
<evidence type="ECO:0000313" key="3">
    <source>
        <dbReference type="Proteomes" id="UP000262825"/>
    </source>
</evidence>
<dbReference type="EMBL" id="UFAJ01000186">
    <property type="protein sequence ID" value="SSD59688.1"/>
    <property type="molecule type" value="Genomic_DNA"/>
</dbReference>
<dbReference type="InterPro" id="IPR036691">
    <property type="entry name" value="Endo/exonu/phosph_ase_sf"/>
</dbReference>
<dbReference type="InterPro" id="IPR005135">
    <property type="entry name" value="Endo/exonuclease/phosphatase"/>
</dbReference>
<accession>A0A376B4S0</accession>
<evidence type="ECO:0000313" key="2">
    <source>
        <dbReference type="EMBL" id="SSD59688.1"/>
    </source>
</evidence>
<feature type="domain" description="Endonuclease/exonuclease/phosphatase" evidence="1">
    <location>
        <begin position="62"/>
        <end position="393"/>
    </location>
</feature>
<proteinExistence type="predicted"/>
<keyword evidence="2" id="KW-0540">Nuclease</keyword>
<dbReference type="GO" id="GO:0000175">
    <property type="term" value="F:3'-5'-RNA exonuclease activity"/>
    <property type="evidence" value="ECO:0007669"/>
    <property type="project" value="TreeGrafter"/>
</dbReference>
<dbReference type="Gene3D" id="3.60.10.10">
    <property type="entry name" value="Endonuclease/exonuclease/phosphatase"/>
    <property type="match status" value="1"/>
</dbReference>
<name>A0A376B4S0_9ASCO</name>
<protein>
    <submittedName>
        <fullName evidence="2">Related to RNA exonuclease NGL1</fullName>
    </submittedName>
</protein>
<keyword evidence="3" id="KW-1185">Reference proteome</keyword>
<dbReference type="SUPFAM" id="SSF56219">
    <property type="entry name" value="DNase I-like"/>
    <property type="match status" value="1"/>
</dbReference>
<evidence type="ECO:0000259" key="1">
    <source>
        <dbReference type="Pfam" id="PF03372"/>
    </source>
</evidence>
<dbReference type="VEuPathDB" id="FungiDB:SCODWIG_01449"/>
<dbReference type="Pfam" id="PF03372">
    <property type="entry name" value="Exo_endo_phos"/>
    <property type="match status" value="1"/>
</dbReference>
<keyword evidence="2" id="KW-0378">Hydrolase</keyword>
<dbReference type="AlphaFoldDB" id="A0A376B4S0"/>
<dbReference type="Proteomes" id="UP000262825">
    <property type="component" value="Unassembled WGS sequence"/>
</dbReference>